<sequence>MTSALRLSPLALLLLPLLGQAQTGATSSIGLELPAPAPPSRGHFLTGAYVVGTYSALPLSSSYGYGVQPFLRYQWGSGTSSRRPYVQYSFAPYRMPTYSAGQFAGTDAAARPANAGFAPLAFRQAPLGALPYGSYGGLGAFSVGIPMQIGRSSAVLNVTGTIVQGLLNPATWGVTGL</sequence>
<comment type="caution">
    <text evidence="2">The sequence shown here is derived from an EMBL/GenBank/DDBJ whole genome shotgun (WGS) entry which is preliminary data.</text>
</comment>
<feature type="chain" id="PRO_5037712199" evidence="1">
    <location>
        <begin position="22"/>
        <end position="177"/>
    </location>
</feature>
<organism evidence="2 3">
    <name type="scientific">Hymenobacter properus</name>
    <dbReference type="NCBI Taxonomy" id="2791026"/>
    <lineage>
        <taxon>Bacteria</taxon>
        <taxon>Pseudomonadati</taxon>
        <taxon>Bacteroidota</taxon>
        <taxon>Cytophagia</taxon>
        <taxon>Cytophagales</taxon>
        <taxon>Hymenobacteraceae</taxon>
        <taxon>Hymenobacter</taxon>
    </lineage>
</organism>
<gene>
    <name evidence="2" type="ORF">I2I01_07570</name>
</gene>
<feature type="signal peptide" evidence="1">
    <location>
        <begin position="1"/>
        <end position="21"/>
    </location>
</feature>
<accession>A0A931BCW6</accession>
<evidence type="ECO:0000313" key="2">
    <source>
        <dbReference type="EMBL" id="MBF9141489.1"/>
    </source>
</evidence>
<name>A0A931BCW6_9BACT</name>
<reference evidence="2 3" key="1">
    <citation type="submission" date="2020-11" db="EMBL/GenBank/DDBJ databases">
        <authorList>
            <person name="Kim M.K."/>
        </authorList>
    </citation>
    <scope>NUCLEOTIDE SEQUENCE [LARGE SCALE GENOMIC DNA]</scope>
    <source>
        <strain evidence="2 3">BT439</strain>
    </source>
</reference>
<dbReference type="RefSeq" id="WP_196285846.1">
    <property type="nucleotide sequence ID" value="NZ_JADQDP010000002.1"/>
</dbReference>
<proteinExistence type="predicted"/>
<dbReference type="Proteomes" id="UP000645610">
    <property type="component" value="Unassembled WGS sequence"/>
</dbReference>
<keyword evidence="3" id="KW-1185">Reference proteome</keyword>
<evidence type="ECO:0000313" key="3">
    <source>
        <dbReference type="Proteomes" id="UP000645610"/>
    </source>
</evidence>
<dbReference type="AlphaFoldDB" id="A0A931BCW6"/>
<dbReference type="EMBL" id="JADQDP010000002">
    <property type="protein sequence ID" value="MBF9141489.1"/>
    <property type="molecule type" value="Genomic_DNA"/>
</dbReference>
<protein>
    <submittedName>
        <fullName evidence="2">Uncharacterized protein</fullName>
    </submittedName>
</protein>
<keyword evidence="1" id="KW-0732">Signal</keyword>
<evidence type="ECO:0000256" key="1">
    <source>
        <dbReference type="SAM" id="SignalP"/>
    </source>
</evidence>